<dbReference type="EMBL" id="JAVIJP010000029">
    <property type="protein sequence ID" value="KAL3633618.1"/>
    <property type="molecule type" value="Genomic_DNA"/>
</dbReference>
<dbReference type="PANTHER" id="PTHR11439">
    <property type="entry name" value="GAG-POL-RELATED RETROTRANSPOSON"/>
    <property type="match status" value="1"/>
</dbReference>
<evidence type="ECO:0000313" key="1">
    <source>
        <dbReference type="EMBL" id="KAL3633618.1"/>
    </source>
</evidence>
<dbReference type="CDD" id="cd09272">
    <property type="entry name" value="RNase_HI_RT_Ty1"/>
    <property type="match status" value="1"/>
</dbReference>
<dbReference type="Proteomes" id="UP001632038">
    <property type="component" value="Unassembled WGS sequence"/>
</dbReference>
<protein>
    <recommendedName>
        <fullName evidence="3">Reverse transcriptase Ty1/copia-type domain-containing protein</fullName>
    </recommendedName>
</protein>
<organism evidence="1 2">
    <name type="scientific">Castilleja foliolosa</name>
    <dbReference type="NCBI Taxonomy" id="1961234"/>
    <lineage>
        <taxon>Eukaryota</taxon>
        <taxon>Viridiplantae</taxon>
        <taxon>Streptophyta</taxon>
        <taxon>Embryophyta</taxon>
        <taxon>Tracheophyta</taxon>
        <taxon>Spermatophyta</taxon>
        <taxon>Magnoliopsida</taxon>
        <taxon>eudicotyledons</taxon>
        <taxon>Gunneridae</taxon>
        <taxon>Pentapetalae</taxon>
        <taxon>asterids</taxon>
        <taxon>lamiids</taxon>
        <taxon>Lamiales</taxon>
        <taxon>Orobanchaceae</taxon>
        <taxon>Pedicularideae</taxon>
        <taxon>Castillejinae</taxon>
        <taxon>Castilleja</taxon>
    </lineage>
</organism>
<evidence type="ECO:0000313" key="2">
    <source>
        <dbReference type="Proteomes" id="UP001632038"/>
    </source>
</evidence>
<keyword evidence="2" id="KW-1185">Reference proteome</keyword>
<accession>A0ABD3CVB1</accession>
<proteinExistence type="predicted"/>
<dbReference type="PANTHER" id="PTHR11439:SF483">
    <property type="entry name" value="PEPTIDE SYNTHASE GLIP-LIKE, PUTATIVE (AFU_ORTHOLOGUE AFUA_3G12920)-RELATED"/>
    <property type="match status" value="1"/>
</dbReference>
<sequence>MFDMKDLGAANFILGMQIKRDHKERKLWLGQEKYINKILKKFHMDECKPVGTPMPTGTKLSVEQCPKTDEEAEEMARVPYANVVGSLMYAMICTRPDIAHAVRVLSRYMSNPGKEHWTAIKRVFRYLRGTSKLSLCFEGEEGGKTLDIVGHVDADWGGDINSRQSTSGYVFTLFGGAGWMSKRQSVVALYSTEAEYMPLTHYKKSDLW</sequence>
<name>A0ABD3CVB1_9LAMI</name>
<dbReference type="AlphaFoldDB" id="A0ABD3CVB1"/>
<reference evidence="2" key="1">
    <citation type="journal article" date="2024" name="IScience">
        <title>Strigolactones Initiate the Formation of Haustorium-like Structures in Castilleja.</title>
        <authorList>
            <person name="Buerger M."/>
            <person name="Peterson D."/>
            <person name="Chory J."/>
        </authorList>
    </citation>
    <scope>NUCLEOTIDE SEQUENCE [LARGE SCALE GENOMIC DNA]</scope>
</reference>
<evidence type="ECO:0008006" key="3">
    <source>
        <dbReference type="Google" id="ProtNLM"/>
    </source>
</evidence>
<gene>
    <name evidence="1" type="ORF">CASFOL_022380</name>
</gene>
<comment type="caution">
    <text evidence="1">The sequence shown here is derived from an EMBL/GenBank/DDBJ whole genome shotgun (WGS) entry which is preliminary data.</text>
</comment>